<evidence type="ECO:0000256" key="1">
    <source>
        <dbReference type="SAM" id="Phobius"/>
    </source>
</evidence>
<protein>
    <submittedName>
        <fullName evidence="2">Uncharacterized protein</fullName>
    </submittedName>
</protein>
<feature type="transmembrane region" description="Helical" evidence="1">
    <location>
        <begin position="40"/>
        <end position="62"/>
    </location>
</feature>
<accession>A0ABD5PAI2</accession>
<sequence length="94" mass="10206">MDATMAWYAVYAGLFVLALYTLFRTWVLRLDWTLADRWRTTALVVACLCSLLVASDVVGLSLPGRTKLGVAGVGALAAVAFLFLQFGDPTRPLP</sequence>
<feature type="transmembrane region" description="Helical" evidence="1">
    <location>
        <begin position="6"/>
        <end position="28"/>
    </location>
</feature>
<evidence type="ECO:0000313" key="2">
    <source>
        <dbReference type="EMBL" id="MFC4357922.1"/>
    </source>
</evidence>
<gene>
    <name evidence="2" type="ORF">ACFO0N_08160</name>
</gene>
<name>A0ABD5PAI2_9EURY</name>
<reference evidence="2 3" key="1">
    <citation type="journal article" date="2019" name="Int. J. Syst. Evol. Microbiol.">
        <title>The Global Catalogue of Microorganisms (GCM) 10K type strain sequencing project: providing services to taxonomists for standard genome sequencing and annotation.</title>
        <authorList>
            <consortium name="The Broad Institute Genomics Platform"/>
            <consortium name="The Broad Institute Genome Sequencing Center for Infectious Disease"/>
            <person name="Wu L."/>
            <person name="Ma J."/>
        </authorList>
    </citation>
    <scope>NUCLEOTIDE SEQUENCE [LARGE SCALE GENOMIC DNA]</scope>
    <source>
        <strain evidence="2 3">CGMCC 1.12553</strain>
    </source>
</reference>
<proteinExistence type="predicted"/>
<organism evidence="2 3">
    <name type="scientific">Halobium salinum</name>
    <dbReference type="NCBI Taxonomy" id="1364940"/>
    <lineage>
        <taxon>Archaea</taxon>
        <taxon>Methanobacteriati</taxon>
        <taxon>Methanobacteriota</taxon>
        <taxon>Stenosarchaea group</taxon>
        <taxon>Halobacteria</taxon>
        <taxon>Halobacteriales</taxon>
        <taxon>Haloferacaceae</taxon>
        <taxon>Halobium</taxon>
    </lineage>
</organism>
<comment type="caution">
    <text evidence="2">The sequence shown here is derived from an EMBL/GenBank/DDBJ whole genome shotgun (WGS) entry which is preliminary data.</text>
</comment>
<evidence type="ECO:0000313" key="3">
    <source>
        <dbReference type="Proteomes" id="UP001595921"/>
    </source>
</evidence>
<keyword evidence="1" id="KW-0812">Transmembrane</keyword>
<dbReference type="AlphaFoldDB" id="A0ABD5PAI2"/>
<keyword evidence="3" id="KW-1185">Reference proteome</keyword>
<dbReference type="EMBL" id="JBHSDS010000005">
    <property type="protein sequence ID" value="MFC4357922.1"/>
    <property type="molecule type" value="Genomic_DNA"/>
</dbReference>
<dbReference type="RefSeq" id="WP_267624652.1">
    <property type="nucleotide sequence ID" value="NZ_JAODIW010000009.1"/>
</dbReference>
<feature type="transmembrane region" description="Helical" evidence="1">
    <location>
        <begin position="68"/>
        <end position="86"/>
    </location>
</feature>
<keyword evidence="1" id="KW-1133">Transmembrane helix</keyword>
<keyword evidence="1" id="KW-0472">Membrane</keyword>
<dbReference type="Proteomes" id="UP001595921">
    <property type="component" value="Unassembled WGS sequence"/>
</dbReference>